<keyword evidence="7 10" id="KW-0012">Acyltransferase</keyword>
<dbReference type="GO" id="GO:0016747">
    <property type="term" value="F:acyltransferase activity, transferring groups other than amino-acyl groups"/>
    <property type="evidence" value="ECO:0007669"/>
    <property type="project" value="InterPro"/>
</dbReference>
<dbReference type="EMBL" id="FAUH01000002">
    <property type="protein sequence ID" value="CUU65078.1"/>
    <property type="molecule type" value="Genomic_DNA"/>
</dbReference>
<dbReference type="InterPro" id="IPR002656">
    <property type="entry name" value="Acyl_transf_3_dom"/>
</dbReference>
<feature type="transmembrane region" description="Helical" evidence="8">
    <location>
        <begin position="208"/>
        <end position="225"/>
    </location>
</feature>
<dbReference type="AlphaFoldDB" id="A0A0X2NK02"/>
<keyword evidence="6 8" id="KW-0472">Membrane</keyword>
<dbReference type="Gene3D" id="3.40.50.1110">
    <property type="entry name" value="SGNH hydrolase"/>
    <property type="match status" value="1"/>
</dbReference>
<name>A0A0X2NK02_9CORY</name>
<evidence type="ECO:0000259" key="9">
    <source>
        <dbReference type="Pfam" id="PF01757"/>
    </source>
</evidence>
<feature type="transmembrane region" description="Helical" evidence="8">
    <location>
        <begin position="308"/>
        <end position="325"/>
    </location>
</feature>
<dbReference type="GO" id="GO:0009103">
    <property type="term" value="P:lipopolysaccharide biosynthetic process"/>
    <property type="evidence" value="ECO:0007669"/>
    <property type="project" value="TreeGrafter"/>
</dbReference>
<feature type="transmembrane region" description="Helical" evidence="8">
    <location>
        <begin position="389"/>
        <end position="410"/>
    </location>
</feature>
<feature type="transmembrane region" description="Helical" evidence="8">
    <location>
        <begin position="264"/>
        <end position="285"/>
    </location>
</feature>
<organism evidence="10 11">
    <name type="scientific">Corynebacterium variabile</name>
    <dbReference type="NCBI Taxonomy" id="1727"/>
    <lineage>
        <taxon>Bacteria</taxon>
        <taxon>Bacillati</taxon>
        <taxon>Actinomycetota</taxon>
        <taxon>Actinomycetes</taxon>
        <taxon>Mycobacteriales</taxon>
        <taxon>Corynebacteriaceae</taxon>
        <taxon>Corynebacterium</taxon>
    </lineage>
</organism>
<dbReference type="InterPro" id="IPR036514">
    <property type="entry name" value="SGNH_hydro_sf"/>
</dbReference>
<dbReference type="PANTHER" id="PTHR23028">
    <property type="entry name" value="ACETYLTRANSFERASE"/>
    <property type="match status" value="1"/>
</dbReference>
<dbReference type="OrthoDB" id="3404679at2"/>
<accession>A0A0X2NK02</accession>
<dbReference type="SUPFAM" id="SSF52266">
    <property type="entry name" value="SGNH hydrolase"/>
    <property type="match status" value="1"/>
</dbReference>
<evidence type="ECO:0000313" key="10">
    <source>
        <dbReference type="EMBL" id="CUU65078.1"/>
    </source>
</evidence>
<dbReference type="PANTHER" id="PTHR23028:SF53">
    <property type="entry name" value="ACYL_TRANSF_3 DOMAIN-CONTAINING PROTEIN"/>
    <property type="match status" value="1"/>
</dbReference>
<feature type="transmembrane region" description="Helical" evidence="8">
    <location>
        <begin position="174"/>
        <end position="193"/>
    </location>
</feature>
<proteinExistence type="predicted"/>
<evidence type="ECO:0000256" key="4">
    <source>
        <dbReference type="ARBA" id="ARBA00022692"/>
    </source>
</evidence>
<keyword evidence="4 8" id="KW-0812">Transmembrane</keyword>
<reference evidence="11" key="1">
    <citation type="submission" date="2015-11" db="EMBL/GenBank/DDBJ databases">
        <authorList>
            <person name="Dugat-Bony E."/>
        </authorList>
    </citation>
    <scope>NUCLEOTIDE SEQUENCE [LARGE SCALE GENOMIC DNA]</scope>
    <source>
        <strain evidence="11">Mu292</strain>
    </source>
</reference>
<evidence type="ECO:0000256" key="6">
    <source>
        <dbReference type="ARBA" id="ARBA00023136"/>
    </source>
</evidence>
<comment type="subcellular location">
    <subcellularLocation>
        <location evidence="1">Cell membrane</location>
        <topology evidence="1">Multi-pass membrane protein</topology>
    </subcellularLocation>
</comment>
<feature type="transmembrane region" description="Helical" evidence="8">
    <location>
        <begin position="151"/>
        <end position="167"/>
    </location>
</feature>
<evidence type="ECO:0000256" key="3">
    <source>
        <dbReference type="ARBA" id="ARBA00022679"/>
    </source>
</evidence>
<evidence type="ECO:0000256" key="8">
    <source>
        <dbReference type="SAM" id="Phobius"/>
    </source>
</evidence>
<keyword evidence="5 8" id="KW-1133">Transmembrane helix</keyword>
<keyword evidence="2" id="KW-1003">Cell membrane</keyword>
<feature type="transmembrane region" description="Helical" evidence="8">
    <location>
        <begin position="12"/>
        <end position="33"/>
    </location>
</feature>
<feature type="domain" description="Acyltransferase 3" evidence="9">
    <location>
        <begin position="13"/>
        <end position="344"/>
    </location>
</feature>
<dbReference type="GO" id="GO:0005886">
    <property type="term" value="C:plasma membrane"/>
    <property type="evidence" value="ECO:0007669"/>
    <property type="project" value="UniProtKB-SubCell"/>
</dbReference>
<dbReference type="InterPro" id="IPR050879">
    <property type="entry name" value="Acyltransferase_3"/>
</dbReference>
<gene>
    <name evidence="10" type="ORF">CVAR292_00391</name>
</gene>
<evidence type="ECO:0000313" key="11">
    <source>
        <dbReference type="Proteomes" id="UP000182498"/>
    </source>
</evidence>
<keyword evidence="11" id="KW-1185">Reference proteome</keyword>
<feature type="transmembrane region" description="Helical" evidence="8">
    <location>
        <begin position="237"/>
        <end position="258"/>
    </location>
</feature>
<feature type="transmembrane region" description="Helical" evidence="8">
    <location>
        <begin position="80"/>
        <end position="99"/>
    </location>
</feature>
<keyword evidence="3 10" id="KW-0808">Transferase</keyword>
<protein>
    <submittedName>
        <fullName evidence="10">Predicted acyltransferases</fullName>
    </submittedName>
</protein>
<evidence type="ECO:0000256" key="5">
    <source>
        <dbReference type="ARBA" id="ARBA00022989"/>
    </source>
</evidence>
<feature type="transmembrane region" description="Helical" evidence="8">
    <location>
        <begin position="331"/>
        <end position="349"/>
    </location>
</feature>
<dbReference type="RefSeq" id="WP_073883444.1">
    <property type="nucleotide sequence ID" value="NZ_FAUH01000002.1"/>
</dbReference>
<dbReference type="Pfam" id="PF01757">
    <property type="entry name" value="Acyl_transf_3"/>
    <property type="match status" value="1"/>
</dbReference>
<evidence type="ECO:0000256" key="2">
    <source>
        <dbReference type="ARBA" id="ARBA00022475"/>
    </source>
</evidence>
<evidence type="ECO:0000256" key="7">
    <source>
        <dbReference type="ARBA" id="ARBA00023315"/>
    </source>
</evidence>
<dbReference type="Proteomes" id="UP000182498">
    <property type="component" value="Unassembled WGS sequence"/>
</dbReference>
<evidence type="ECO:0000256" key="1">
    <source>
        <dbReference type="ARBA" id="ARBA00004651"/>
    </source>
</evidence>
<sequence>MPKPVDKGTTYVPGLDGLRTLAVTVVILFHLGVGGVPGGLLGVGVFFTLSGYLITSNLMRSWDRRGNLGLKTFWLRRFRRLAPAMIVTVIAVLLLTVALDRGALTDRAGEGLSTFFYVNNWHTIFSEASYFDNFGGPGPLDHMWSLSVEEQFYLVWPLLLLGLLLLLRRRRTLVAWATVVLAVASFGLMWWLASAGADNTRAYEGTDTRAGGLLLGAALAVWLASRRAAGKSTQPNGPAAAVLGLVGVAGILAMVILVDQDDMFLYQGGIALLSVAAVCAILAVLRPTGVWSAVFGCLPMRWLGERSYGIYLWHMPVIAFLPAGWVEDRLLLSLVLTAGISVVLSAVSWKYFEDPVRRHGVVGPVKDWWAEWKLDRAVPVKRRGRIQRYAGAGSGVVLSAVIVIGAPAVLADPDGGASGGSADGTGGQAMEVENNGPVTADESEAAEAAANGVSQMACTKVIHVGDSTSLGIFNPDMLPDPADVGENQYIEHGSPEVETSVFGGRNTTEGFEDYPSAVDSVAELLTYDQPEGTCWVIGTGVNDAANVAAGANYDEETRVRMMMDQLDGQRVMWSTAKTRIDDGYYADANMQKFNEILENTMKDYPNAVVWDWASEVADHMDWFLDGDDVHYNAEGNAARGRMFAAALANAFPAGGPDEVAGGTVVTSGTE</sequence>